<keyword evidence="6" id="KW-0378">Hydrolase</keyword>
<keyword evidence="6" id="KW-0255">Endonuclease</keyword>
<evidence type="ECO:0000313" key="12">
    <source>
        <dbReference type="Proteomes" id="UP001652660"/>
    </source>
</evidence>
<gene>
    <name evidence="13" type="primary">LOC113696802</name>
</gene>
<proteinExistence type="predicted"/>
<dbReference type="InterPro" id="IPR000477">
    <property type="entry name" value="RT_dom"/>
</dbReference>
<dbReference type="SUPFAM" id="SSF56672">
    <property type="entry name" value="DNA/RNA polymerases"/>
    <property type="match status" value="1"/>
</dbReference>
<feature type="compositionally biased region" description="Acidic residues" evidence="8">
    <location>
        <begin position="1"/>
        <end position="29"/>
    </location>
</feature>
<feature type="compositionally biased region" description="Basic and acidic residues" evidence="8">
    <location>
        <begin position="30"/>
        <end position="69"/>
    </location>
</feature>
<feature type="domain" description="Retrotransposon gag" evidence="10">
    <location>
        <begin position="167"/>
        <end position="263"/>
    </location>
</feature>
<protein>
    <recommendedName>
        <fullName evidence="14">Reverse transcriptase</fullName>
    </recommendedName>
</protein>
<evidence type="ECO:0000259" key="10">
    <source>
        <dbReference type="Pfam" id="PF03732"/>
    </source>
</evidence>
<name>A0ABM4UYM7_COFAR</name>
<keyword evidence="7" id="KW-0511">Multifunctional enzyme</keyword>
<evidence type="ECO:0000256" key="7">
    <source>
        <dbReference type="ARBA" id="ARBA00023268"/>
    </source>
</evidence>
<dbReference type="Pfam" id="PF17919">
    <property type="entry name" value="RT_RNaseH_2"/>
    <property type="match status" value="1"/>
</dbReference>
<feature type="region of interest" description="Disordered" evidence="8">
    <location>
        <begin position="1"/>
        <end position="85"/>
    </location>
</feature>
<dbReference type="CDD" id="cd00303">
    <property type="entry name" value="retropepsin_like"/>
    <property type="match status" value="1"/>
</dbReference>
<dbReference type="Gene3D" id="2.40.70.10">
    <property type="entry name" value="Acid Proteases"/>
    <property type="match status" value="1"/>
</dbReference>
<dbReference type="InterPro" id="IPR050951">
    <property type="entry name" value="Retrovirus_Pol_polyprotein"/>
</dbReference>
<dbReference type="Gene3D" id="4.10.60.10">
    <property type="entry name" value="Zinc finger, CCHC-type"/>
    <property type="match status" value="1"/>
</dbReference>
<feature type="region of interest" description="Disordered" evidence="8">
    <location>
        <begin position="299"/>
        <end position="321"/>
    </location>
</feature>
<dbReference type="PANTHER" id="PTHR37984:SF5">
    <property type="entry name" value="PROTEIN NYNRIN-LIKE"/>
    <property type="match status" value="1"/>
</dbReference>
<sequence>MLMDEVMDEVSEVVSSAEEDPKEDPEEDPDKGNPSDGMDHRGRGRDRSRGRGRGRRVEPLRDQGSDRASEVNQNRGPEGGGGDQMVTAINRITEVLEHLADRQGPGLAQQQPGGQVDTEDRALERFLKFGLPKFQGEPEPEIVEGWWERISDIFATLDYTEGRKVTFASFQFEGVARSWWNLIKAKWDRDRTPSTWANFTCEFNAKFLLPLVQEKREDDFIKCKQGAMSVAEYETNFTKLARYTPDLVATEQRRIKRFVQVLNVEIQEGLATPQISTYSDAVEKAQRFETVRAQSKSFFARKRNAPSSRRDPVSASASPLKMGRGTGVVNIPSALRGALARVARTRGSGARGSGMRGGQSGRGPPRSAPRVEQVSTPQITCGYCGKANHTANEYGRKEGKCLRCGSAEHQIANCPKIFENGESQGGATSSRQTASGGSRPKVPARVYALDSQPVPDPSEVVEGTFPIFHRLAKVLIDPGATHSFVNPTFMCGIDVKTVRLPYDLEVRTPTSNKSILTSLVYQECEFWIGERKMLVDLVSLDLKGYDVIIGIDFLSYHHAKLDCRVKVVDFCIPGEATLKLDVKGRLVSSALISGIRTRKMLYKGAQNFLAFLINGPSDQVKLDDVPIVRDFPDVFPEELTSLPPEREIEFKIDLVPGVVPISKTPYRMAPAELKELKIQLQDLLERGFIKKSDSPWGGPVLFRIFKKYLDQFVVVFIDDILVYSKTREDHAKHLEIVLQVLREHKLYAKFSKCEFWLEEISFLGHRISKNGIAMDPTKVEAVTLWKQPENPTEIRSFLGLAGYYRRFIKDFSKIAGPMTELTKKNHKFIWSPKCETSFQELKRRLTTVPVLALPEGVDGYVVYSDASKEGLGCVLMQKEKVVAYASRKLKPHEMNYPTHDLKLAAVIFALKK</sequence>
<dbReference type="Gene3D" id="3.10.10.10">
    <property type="entry name" value="HIV Type 1 Reverse Transcriptase, subunit A, domain 1"/>
    <property type="match status" value="1"/>
</dbReference>
<evidence type="ECO:0000256" key="3">
    <source>
        <dbReference type="ARBA" id="ARBA00022695"/>
    </source>
</evidence>
<dbReference type="InterPro" id="IPR043128">
    <property type="entry name" value="Rev_trsase/Diguanyl_cyclase"/>
</dbReference>
<dbReference type="GeneID" id="113696802"/>
<dbReference type="InterPro" id="IPR036875">
    <property type="entry name" value="Znf_CCHC_sf"/>
</dbReference>
<evidence type="ECO:0000256" key="8">
    <source>
        <dbReference type="SAM" id="MobiDB-lite"/>
    </source>
</evidence>
<evidence type="ECO:0000256" key="1">
    <source>
        <dbReference type="ARBA" id="ARBA00022670"/>
    </source>
</evidence>
<evidence type="ECO:0000259" key="11">
    <source>
        <dbReference type="Pfam" id="PF17919"/>
    </source>
</evidence>
<evidence type="ECO:0000313" key="13">
    <source>
        <dbReference type="RefSeq" id="XP_071912388.1"/>
    </source>
</evidence>
<dbReference type="Pfam" id="PF08284">
    <property type="entry name" value="RVP_2"/>
    <property type="match status" value="1"/>
</dbReference>
<dbReference type="RefSeq" id="XP_071912388.1">
    <property type="nucleotide sequence ID" value="XM_072056287.1"/>
</dbReference>
<feature type="region of interest" description="Disordered" evidence="8">
    <location>
        <begin position="344"/>
        <end position="373"/>
    </location>
</feature>
<accession>A0ABM4UYM7</accession>
<dbReference type="InterPro" id="IPR043502">
    <property type="entry name" value="DNA/RNA_pol_sf"/>
</dbReference>
<dbReference type="Pfam" id="PF00078">
    <property type="entry name" value="RVT_1"/>
    <property type="match status" value="1"/>
</dbReference>
<dbReference type="SUPFAM" id="SSF57756">
    <property type="entry name" value="Retrovirus zinc finger-like domains"/>
    <property type="match status" value="1"/>
</dbReference>
<feature type="domain" description="Reverse transcriptase/retrotransposon-derived protein RNase H-like" evidence="11">
    <location>
        <begin position="830"/>
        <end position="912"/>
    </location>
</feature>
<dbReference type="InterPro" id="IPR005162">
    <property type="entry name" value="Retrotrans_gag_dom"/>
</dbReference>
<evidence type="ECO:0000256" key="5">
    <source>
        <dbReference type="ARBA" id="ARBA00022750"/>
    </source>
</evidence>
<evidence type="ECO:0008006" key="14">
    <source>
        <dbReference type="Google" id="ProtNLM"/>
    </source>
</evidence>
<keyword evidence="1" id="KW-0645">Protease</keyword>
<dbReference type="SUPFAM" id="SSF50630">
    <property type="entry name" value="Acid proteases"/>
    <property type="match status" value="1"/>
</dbReference>
<evidence type="ECO:0000256" key="4">
    <source>
        <dbReference type="ARBA" id="ARBA00022722"/>
    </source>
</evidence>
<evidence type="ECO:0000259" key="9">
    <source>
        <dbReference type="Pfam" id="PF00078"/>
    </source>
</evidence>
<reference evidence="13" key="1">
    <citation type="submission" date="2025-08" db="UniProtKB">
        <authorList>
            <consortium name="RefSeq"/>
        </authorList>
    </citation>
    <scope>IDENTIFICATION</scope>
    <source>
        <tissue evidence="13">Leaves</tissue>
    </source>
</reference>
<feature type="compositionally biased region" description="Gly residues" evidence="8">
    <location>
        <begin position="349"/>
        <end position="361"/>
    </location>
</feature>
<keyword evidence="3" id="KW-0548">Nucleotidyltransferase</keyword>
<feature type="domain" description="Reverse transcriptase" evidence="9">
    <location>
        <begin position="702"/>
        <end position="767"/>
    </location>
</feature>
<dbReference type="Pfam" id="PF03732">
    <property type="entry name" value="Retrotrans_gag"/>
    <property type="match status" value="1"/>
</dbReference>
<evidence type="ECO:0000256" key="2">
    <source>
        <dbReference type="ARBA" id="ARBA00022679"/>
    </source>
</evidence>
<evidence type="ECO:0000256" key="6">
    <source>
        <dbReference type="ARBA" id="ARBA00022759"/>
    </source>
</evidence>
<keyword evidence="2" id="KW-0808">Transferase</keyword>
<dbReference type="Gene3D" id="3.30.70.270">
    <property type="match status" value="2"/>
</dbReference>
<dbReference type="CDD" id="cd01647">
    <property type="entry name" value="RT_LTR"/>
    <property type="match status" value="1"/>
</dbReference>
<dbReference type="Proteomes" id="UP001652660">
    <property type="component" value="Chromosome 6e"/>
</dbReference>
<dbReference type="InterPro" id="IPR041577">
    <property type="entry name" value="RT_RNaseH_2"/>
</dbReference>
<keyword evidence="5" id="KW-0064">Aspartyl protease</keyword>
<dbReference type="InterPro" id="IPR021109">
    <property type="entry name" value="Peptidase_aspartic_dom_sf"/>
</dbReference>
<keyword evidence="12" id="KW-1185">Reference proteome</keyword>
<organism evidence="12 13">
    <name type="scientific">Coffea arabica</name>
    <name type="common">Arabian coffee</name>
    <dbReference type="NCBI Taxonomy" id="13443"/>
    <lineage>
        <taxon>Eukaryota</taxon>
        <taxon>Viridiplantae</taxon>
        <taxon>Streptophyta</taxon>
        <taxon>Embryophyta</taxon>
        <taxon>Tracheophyta</taxon>
        <taxon>Spermatophyta</taxon>
        <taxon>Magnoliopsida</taxon>
        <taxon>eudicotyledons</taxon>
        <taxon>Gunneridae</taxon>
        <taxon>Pentapetalae</taxon>
        <taxon>asterids</taxon>
        <taxon>lamiids</taxon>
        <taxon>Gentianales</taxon>
        <taxon>Rubiaceae</taxon>
        <taxon>Ixoroideae</taxon>
        <taxon>Gardenieae complex</taxon>
        <taxon>Bertiereae - Coffeeae clade</taxon>
        <taxon>Coffeeae</taxon>
        <taxon>Coffea</taxon>
    </lineage>
</organism>
<keyword evidence="4" id="KW-0540">Nuclease</keyword>
<dbReference type="PANTHER" id="PTHR37984">
    <property type="entry name" value="PROTEIN CBG26694"/>
    <property type="match status" value="1"/>
</dbReference>